<protein>
    <submittedName>
        <fullName evidence="1">Uncharacterized protein</fullName>
    </submittedName>
</protein>
<sequence length="240" mass="28000">MDIGIRPDLKNQYDGYLLIKFFSEKKYLDEFLKGTLFFNRSDYYVWSDEKGRGDGNEGMQFIALDNNESRLSIGVRCGDGLSVKEMNTITGYSPSINRKRKIACFSAIYVNLKTKTIAYPDDRMIAEFGEYAVLIVNREKFYECVEKALSKEKDIQNAKIGFVDYIEDDEIKNGIQWDVFKKRERYSYQNELRITFTDDNNETRKIDIGEAIIADAMIIPIKASKLKSMKFENDEIWFDD</sequence>
<evidence type="ECO:0000313" key="1">
    <source>
        <dbReference type="EMBL" id="QFJ55005.1"/>
    </source>
</evidence>
<gene>
    <name evidence="1" type="ORF">FXF36_09085</name>
</gene>
<dbReference type="EMBL" id="CP043028">
    <property type="protein sequence ID" value="QFJ55005.1"/>
    <property type="molecule type" value="Genomic_DNA"/>
</dbReference>
<evidence type="ECO:0000313" key="2">
    <source>
        <dbReference type="Proteomes" id="UP000327030"/>
    </source>
</evidence>
<reference evidence="2" key="1">
    <citation type="submission" date="2019-08" db="EMBL/GenBank/DDBJ databases">
        <title>Complete Genome Sequence of the Polysaccharide-Degrading Rumen Bacterium Pseudobutyrivibrio xylanivorans MA3014.</title>
        <authorList>
            <person name="Palevich N."/>
            <person name="Maclean P.H."/>
            <person name="Kelly W.J."/>
            <person name="Leahy S.C."/>
            <person name="Rakonjac J."/>
            <person name="Attwood G.T."/>
        </authorList>
    </citation>
    <scope>NUCLEOTIDE SEQUENCE [LARGE SCALE GENOMIC DNA]</scope>
    <source>
        <strain evidence="2">MA3014</strain>
    </source>
</reference>
<organism evidence="1 2">
    <name type="scientific">Pseudobutyrivibrio xylanivorans</name>
    <dbReference type="NCBI Taxonomy" id="185007"/>
    <lineage>
        <taxon>Bacteria</taxon>
        <taxon>Bacillati</taxon>
        <taxon>Bacillota</taxon>
        <taxon>Clostridia</taxon>
        <taxon>Lachnospirales</taxon>
        <taxon>Lachnospiraceae</taxon>
        <taxon>Pseudobutyrivibrio</taxon>
    </lineage>
</organism>
<dbReference type="Proteomes" id="UP000327030">
    <property type="component" value="Chromosome 1"/>
</dbReference>
<accession>A0A5P6VQP5</accession>
<proteinExistence type="predicted"/>
<name>A0A5P6VQP5_PSEXY</name>
<dbReference type="OrthoDB" id="2677311at2"/>
<dbReference type="AlphaFoldDB" id="A0A5P6VQP5"/>
<dbReference type="RefSeq" id="WP_151623457.1">
    <property type="nucleotide sequence ID" value="NZ_CP043028.1"/>
</dbReference>
<dbReference type="KEGG" id="pxv:FXF36_09085"/>